<dbReference type="SUPFAM" id="SSF47413">
    <property type="entry name" value="lambda repressor-like DNA-binding domains"/>
    <property type="match status" value="1"/>
</dbReference>
<evidence type="ECO:0000313" key="2">
    <source>
        <dbReference type="EMBL" id="SFP61153.1"/>
    </source>
</evidence>
<proteinExistence type="predicted"/>
<reference evidence="2 3" key="1">
    <citation type="submission" date="2016-10" db="EMBL/GenBank/DDBJ databases">
        <authorList>
            <person name="de Groot N.N."/>
        </authorList>
    </citation>
    <scope>NUCLEOTIDE SEQUENCE [LARGE SCALE GENOMIC DNA]</scope>
    <source>
        <strain evidence="2 3">EP1-55-1</strain>
    </source>
</reference>
<dbReference type="OrthoDB" id="5334164at2"/>
<dbReference type="AlphaFoldDB" id="A0A1I5RRN5"/>
<dbReference type="PROSITE" id="PS50943">
    <property type="entry name" value="HTH_CROC1"/>
    <property type="match status" value="1"/>
</dbReference>
<accession>A0A1I5RRN5</accession>
<evidence type="ECO:0000313" key="3">
    <source>
        <dbReference type="Proteomes" id="UP000199227"/>
    </source>
</evidence>
<dbReference type="RefSeq" id="WP_092913095.1">
    <property type="nucleotide sequence ID" value="NZ_FOXB01000028.1"/>
</dbReference>
<dbReference type="Proteomes" id="UP000199227">
    <property type="component" value="Unassembled WGS sequence"/>
</dbReference>
<feature type="domain" description="HTH cro/C1-type" evidence="1">
    <location>
        <begin position="6"/>
        <end position="34"/>
    </location>
</feature>
<organism evidence="2 3">
    <name type="scientific">Hydrogenimonas thermophila</name>
    <dbReference type="NCBI Taxonomy" id="223786"/>
    <lineage>
        <taxon>Bacteria</taxon>
        <taxon>Pseudomonadati</taxon>
        <taxon>Campylobacterota</taxon>
        <taxon>Epsilonproteobacteria</taxon>
        <taxon>Campylobacterales</taxon>
        <taxon>Hydrogenimonadaceae</taxon>
        <taxon>Hydrogenimonas</taxon>
    </lineage>
</organism>
<dbReference type="STRING" id="223786.SAMN05216234_12830"/>
<dbReference type="EMBL" id="FOXB01000028">
    <property type="protein sequence ID" value="SFP61153.1"/>
    <property type="molecule type" value="Genomic_DNA"/>
</dbReference>
<evidence type="ECO:0000259" key="1">
    <source>
        <dbReference type="PROSITE" id="PS50943"/>
    </source>
</evidence>
<dbReference type="InterPro" id="IPR010982">
    <property type="entry name" value="Lambda_DNA-bd_dom_sf"/>
</dbReference>
<name>A0A1I5RRN5_9BACT</name>
<dbReference type="Pfam" id="PF01381">
    <property type="entry name" value="HTH_3"/>
    <property type="match status" value="1"/>
</dbReference>
<dbReference type="InterPro" id="IPR001387">
    <property type="entry name" value="Cro/C1-type_HTH"/>
</dbReference>
<keyword evidence="3" id="KW-1185">Reference proteome</keyword>
<dbReference type="Gene3D" id="1.10.260.40">
    <property type="entry name" value="lambda repressor-like DNA-binding domains"/>
    <property type="match status" value="1"/>
</dbReference>
<dbReference type="CDD" id="cd00093">
    <property type="entry name" value="HTH_XRE"/>
    <property type="match status" value="1"/>
</dbReference>
<dbReference type="SMART" id="SM00530">
    <property type="entry name" value="HTH_XRE"/>
    <property type="match status" value="1"/>
</dbReference>
<gene>
    <name evidence="2" type="ORF">SAMN05216234_12830</name>
</gene>
<protein>
    <submittedName>
        <fullName evidence="2">Helix-turn-helix</fullName>
    </submittedName>
</protein>
<sequence>MESNLIKRVCKELGLTQKELAERLGVKPSAVSNWSNGDIPNLAKIVLEQMIEINKLQTKLQTIKEFKKLLNDL</sequence>
<dbReference type="GO" id="GO:0003677">
    <property type="term" value="F:DNA binding"/>
    <property type="evidence" value="ECO:0007669"/>
    <property type="project" value="InterPro"/>
</dbReference>